<proteinExistence type="predicted"/>
<dbReference type="InterPro" id="IPR010255">
    <property type="entry name" value="Haem_peroxidase_sf"/>
</dbReference>
<dbReference type="AlphaFoldDB" id="A0A8J2WFM7"/>
<keyword evidence="6" id="KW-0812">Transmembrane</keyword>
<dbReference type="InterPro" id="IPR037120">
    <property type="entry name" value="Haem_peroxidase_sf_animal"/>
</dbReference>
<dbReference type="GO" id="GO:0004601">
    <property type="term" value="F:peroxidase activity"/>
    <property type="evidence" value="ECO:0007669"/>
    <property type="project" value="UniProtKB-KW"/>
</dbReference>
<dbReference type="Proteomes" id="UP000789390">
    <property type="component" value="Unassembled WGS sequence"/>
</dbReference>
<dbReference type="FunFam" id="1.10.640.10:FF:000003">
    <property type="entry name" value="chorion peroxidase"/>
    <property type="match status" value="1"/>
</dbReference>
<dbReference type="OrthoDB" id="823504at2759"/>
<keyword evidence="3" id="KW-0575">Peroxidase</keyword>
<organism evidence="7 8">
    <name type="scientific">Daphnia galeata</name>
    <dbReference type="NCBI Taxonomy" id="27404"/>
    <lineage>
        <taxon>Eukaryota</taxon>
        <taxon>Metazoa</taxon>
        <taxon>Ecdysozoa</taxon>
        <taxon>Arthropoda</taxon>
        <taxon>Crustacea</taxon>
        <taxon>Branchiopoda</taxon>
        <taxon>Diplostraca</taxon>
        <taxon>Cladocera</taxon>
        <taxon>Anomopoda</taxon>
        <taxon>Daphniidae</taxon>
        <taxon>Daphnia</taxon>
    </lineage>
</organism>
<evidence type="ECO:0000256" key="5">
    <source>
        <dbReference type="PIRSR" id="PIRSR619791-2"/>
    </source>
</evidence>
<dbReference type="GO" id="GO:0020037">
    <property type="term" value="F:heme binding"/>
    <property type="evidence" value="ECO:0007669"/>
    <property type="project" value="InterPro"/>
</dbReference>
<evidence type="ECO:0000313" key="8">
    <source>
        <dbReference type="Proteomes" id="UP000789390"/>
    </source>
</evidence>
<evidence type="ECO:0000256" key="2">
    <source>
        <dbReference type="ARBA" id="ARBA00022525"/>
    </source>
</evidence>
<evidence type="ECO:0000256" key="6">
    <source>
        <dbReference type="SAM" id="Phobius"/>
    </source>
</evidence>
<keyword evidence="8" id="KW-1185">Reference proteome</keyword>
<sequence>MHEPLQRDYVEVSTSSYQRAIESHRRWRICLWIGLGSTLITCAILVSLLVVGNKESRSAFPDAEVGGSPLLTLSFPLKERSHPKGRSNFTIRPEMVYVSMARAREEFKNRKTLEEQLFHHQLNRSDLTPSSYHQQVTTLNPEMRNFTDSAVLAETSVRLLMAREQIPIAELQSIDPSALLKEWVHCEPTLVKQKCRPEDKFRTLDGTCNNLHAPEKGASMQPFRRILPPVYDDGFSSPRTKSIVGNDKFLLSAREVSRRFTDSADHVAIETKLSMLFLTWGQFLDHDMTNTGSSKGENGSAITCCGQRKQHPECFPIRVENNDPFYADKGVRCLDFVRSAPAPQCQINGREQFNQASAYIDGSMIYATTRLEADVRLRAHFNGYMRGRLYQDGRWMLPISDKPGDGCNKDELIKQSRYCFKAGDERVNEQIGLTAMHTVWMREHNRIANELAEMNKHWDDTRTYEETRRIVIAMVQHISYNEFVPLLLGEKLTEHLKLRPLVSDYDSNYDKEVDAGISNEFSTAAYRFGHSMLQGLVEFHTAKGRTIDYMQFTKILFNPFALWDFGKLDAVVRGNARQCPRKLDTSFSTQVTNHLFQPEKSNHGFDLFALNIQRGRDHGLAPYIQWREICNLPPVNDWLELEKEMRPSSFVVLKQIYQDIKDIDLYVGILAENSLPDGILGSVGSCIIGDQFLRSKIGDRFWYETSDPIVRFTPEQLSEIRKSSLARVLCDNGDAMDAIQLKSMEVVSASNQVLMAVESISVSVSISEAVPETETSVTTTSLLNVSRVEMN</sequence>
<keyword evidence="3" id="KW-0560">Oxidoreductase</keyword>
<evidence type="ECO:0008006" key="9">
    <source>
        <dbReference type="Google" id="ProtNLM"/>
    </source>
</evidence>
<dbReference type="EMBL" id="CAKKLH010000090">
    <property type="protein sequence ID" value="CAH0102670.1"/>
    <property type="molecule type" value="Genomic_DNA"/>
</dbReference>
<keyword evidence="5" id="KW-0349">Heme</keyword>
<dbReference type="Gene3D" id="1.10.640.10">
    <property type="entry name" value="Haem peroxidase domain superfamily, animal type"/>
    <property type="match status" value="1"/>
</dbReference>
<name>A0A8J2WFM7_9CRUS</name>
<keyword evidence="4" id="KW-0732">Signal</keyword>
<keyword evidence="5" id="KW-0408">Iron</keyword>
<dbReference type="InterPro" id="IPR019791">
    <property type="entry name" value="Haem_peroxidase_animal"/>
</dbReference>
<dbReference type="CDD" id="cd09823">
    <property type="entry name" value="peroxinectin_like"/>
    <property type="match status" value="1"/>
</dbReference>
<comment type="subcellular location">
    <subcellularLocation>
        <location evidence="1">Secreted</location>
    </subcellularLocation>
</comment>
<keyword evidence="5" id="KW-0479">Metal-binding</keyword>
<keyword evidence="6" id="KW-0472">Membrane</keyword>
<accession>A0A8J2WFM7</accession>
<reference evidence="7" key="1">
    <citation type="submission" date="2021-11" db="EMBL/GenBank/DDBJ databases">
        <authorList>
            <person name="Schell T."/>
        </authorList>
    </citation>
    <scope>NUCLEOTIDE SEQUENCE</scope>
    <source>
        <strain evidence="7">M5</strain>
    </source>
</reference>
<evidence type="ECO:0000256" key="3">
    <source>
        <dbReference type="ARBA" id="ARBA00022559"/>
    </source>
</evidence>
<dbReference type="PANTHER" id="PTHR11475:SF141">
    <property type="entry name" value="CARDINAL"/>
    <property type="match status" value="1"/>
</dbReference>
<dbReference type="SUPFAM" id="SSF48113">
    <property type="entry name" value="Heme-dependent peroxidases"/>
    <property type="match status" value="1"/>
</dbReference>
<dbReference type="PRINTS" id="PR00457">
    <property type="entry name" value="ANPEROXIDASE"/>
</dbReference>
<dbReference type="GO" id="GO:0046872">
    <property type="term" value="F:metal ion binding"/>
    <property type="evidence" value="ECO:0007669"/>
    <property type="project" value="UniProtKB-KW"/>
</dbReference>
<feature type="transmembrane region" description="Helical" evidence="6">
    <location>
        <begin position="29"/>
        <end position="51"/>
    </location>
</feature>
<protein>
    <recommendedName>
        <fullName evidence="9">Chorion peroxidase</fullName>
    </recommendedName>
</protein>
<gene>
    <name evidence="7" type="ORF">DGAL_LOCUS5113</name>
</gene>
<dbReference type="GO" id="GO:0005576">
    <property type="term" value="C:extracellular region"/>
    <property type="evidence" value="ECO:0007669"/>
    <property type="project" value="UniProtKB-SubCell"/>
</dbReference>
<dbReference type="GO" id="GO:0006979">
    <property type="term" value="P:response to oxidative stress"/>
    <property type="evidence" value="ECO:0007669"/>
    <property type="project" value="InterPro"/>
</dbReference>
<evidence type="ECO:0000313" key="7">
    <source>
        <dbReference type="EMBL" id="CAH0102670.1"/>
    </source>
</evidence>
<comment type="caution">
    <text evidence="7">The sequence shown here is derived from an EMBL/GenBank/DDBJ whole genome shotgun (WGS) entry which is preliminary data.</text>
</comment>
<dbReference type="PROSITE" id="PS50292">
    <property type="entry name" value="PEROXIDASE_3"/>
    <property type="match status" value="1"/>
</dbReference>
<keyword evidence="2" id="KW-0964">Secreted</keyword>
<evidence type="ECO:0000256" key="4">
    <source>
        <dbReference type="ARBA" id="ARBA00022729"/>
    </source>
</evidence>
<dbReference type="Pfam" id="PF03098">
    <property type="entry name" value="An_peroxidase"/>
    <property type="match status" value="1"/>
</dbReference>
<feature type="binding site" description="axial binding residue" evidence="5">
    <location>
        <position position="530"/>
    </location>
    <ligand>
        <name>heme b</name>
        <dbReference type="ChEBI" id="CHEBI:60344"/>
    </ligand>
    <ligandPart>
        <name>Fe</name>
        <dbReference type="ChEBI" id="CHEBI:18248"/>
    </ligandPart>
</feature>
<keyword evidence="6" id="KW-1133">Transmembrane helix</keyword>
<dbReference type="PANTHER" id="PTHR11475">
    <property type="entry name" value="OXIDASE/PEROXIDASE"/>
    <property type="match status" value="1"/>
</dbReference>
<evidence type="ECO:0000256" key="1">
    <source>
        <dbReference type="ARBA" id="ARBA00004613"/>
    </source>
</evidence>